<dbReference type="Pfam" id="PF15130">
    <property type="entry name" value="DUF4566"/>
    <property type="match status" value="1"/>
</dbReference>
<dbReference type="OrthoDB" id="9860094at2759"/>
<dbReference type="RefSeq" id="XP_022313461.1">
    <property type="nucleotide sequence ID" value="XM_022457753.1"/>
</dbReference>
<evidence type="ECO:0000313" key="1">
    <source>
        <dbReference type="Proteomes" id="UP000694844"/>
    </source>
</evidence>
<dbReference type="GeneID" id="111118346"/>
<name>A0A8B8CFZ4_CRAVI</name>
<keyword evidence="1" id="KW-1185">Reference proteome</keyword>
<protein>
    <submittedName>
        <fullName evidence="2">Uncharacterized protein C6orf62 homolog</fullName>
    </submittedName>
</protein>
<accession>A0A8B8CFZ4</accession>
<dbReference type="KEGG" id="cvn:111118346"/>
<proteinExistence type="predicted"/>
<dbReference type="Proteomes" id="UP000694844">
    <property type="component" value="Chromosome 2"/>
</dbReference>
<organism evidence="1 2">
    <name type="scientific">Crassostrea virginica</name>
    <name type="common">Eastern oyster</name>
    <dbReference type="NCBI Taxonomy" id="6565"/>
    <lineage>
        <taxon>Eukaryota</taxon>
        <taxon>Metazoa</taxon>
        <taxon>Spiralia</taxon>
        <taxon>Lophotrochozoa</taxon>
        <taxon>Mollusca</taxon>
        <taxon>Bivalvia</taxon>
        <taxon>Autobranchia</taxon>
        <taxon>Pteriomorphia</taxon>
        <taxon>Ostreida</taxon>
        <taxon>Ostreoidea</taxon>
        <taxon>Ostreidae</taxon>
        <taxon>Crassostrea</taxon>
    </lineage>
</organism>
<dbReference type="InterPro" id="IPR027903">
    <property type="entry name" value="DUF4566"/>
</dbReference>
<gene>
    <name evidence="2" type="primary">LOC111118346</name>
</gene>
<reference evidence="2" key="1">
    <citation type="submission" date="2025-08" db="UniProtKB">
        <authorList>
            <consortium name="RefSeq"/>
        </authorList>
    </citation>
    <scope>IDENTIFICATION</scope>
    <source>
        <tissue evidence="2">Whole sample</tissue>
    </source>
</reference>
<evidence type="ECO:0000313" key="2">
    <source>
        <dbReference type="RefSeq" id="XP_022313461.1"/>
    </source>
</evidence>
<dbReference type="AlphaFoldDB" id="A0A8B8CFZ4"/>
<sequence length="228" mass="26960">MGDPHNRKNLAVNRLRNQLRKKKESLADQFEFKMYIVFHFKEKKKTPALFEVSDVVPVMTNNYEDCILKGVQDKAYSFESSQELLDKDIVQLHAPRWHPLRRDILGCTTDVDFLLWPRNDIERIEGRLFSRWKGDDMSFKPVMEDFVYTHEDYDKQLAHLVNKKERSALIINDPKQSMFLFLDKHHIQTTTKRMTVFKLSSVCLYLPQNQLTLWGPGTINDFLSTHLL</sequence>